<dbReference type="PROSITE" id="PS50082">
    <property type="entry name" value="WD_REPEATS_2"/>
    <property type="match status" value="4"/>
</dbReference>
<dbReference type="InterPro" id="IPR021772">
    <property type="entry name" value="WDR48/Bun107"/>
</dbReference>
<accession>A0ABR3PTV7</accession>
<feature type="region of interest" description="Disordered" evidence="5">
    <location>
        <begin position="583"/>
        <end position="618"/>
    </location>
</feature>
<feature type="repeat" description="WD" evidence="4">
    <location>
        <begin position="269"/>
        <end position="310"/>
    </location>
</feature>
<sequence>MGAADGNKRRVSYVIPAPDTARPVLELPPFGTGAEATRSYPLLTPKRANGRTGTAATPPTQFTSRNPFAPPPPLPLKAVARSHPRHRLGITSLALDTSTQLSGASAPGGILYTGGRDGLVASWDLNIAQQKRRGRRYRPVPGRGTGQRVRWERIGDGGDWDDDDDDAAGEADDSSSEDDDLGAPLESNGSGGRRKPRYEDRWEVDREEIARQPPAPTTFRESVQTHTDWVNAMVLCNMNQTVITASSDRTIRAWSPHAEDDELTVPALIGHHTDYVRSLAFARHPGVLFSGSLDRDISVWDINSPRPNEPVLKVRLSDIDEAGGVGLEGEWGSIYALGVDPAGTTLAAGTPERVVRLWDPRAGDRNVTKLVGHTECVRSILLSEDGRYMLTGSSDTTIKLWSVGEHRCLHTFNHHTSSVWSLFSTHPNLERFYSGSRDGHLCVVDVEQVGDMSEGECISLAREGDITKPGNFESKTGDEAIRSITAMDDEFVWTATSSSDVHRWRDVGRRVNRLDLDGSSYGNRYDAEEDAQAPALSLGAAFEPLSIIDGPLRNKRLSLDGKDDESLHRVESRDSRTIAFAPSPVPRVVSGSSPVLSPTGPGSPPHSPSASALPPSVRERLNPSIRRSALSSSSIANSVVSDSADDLDQIPLLNGIPYESLVCLGLPDSPYSFGFSNAGHSTASLSSAMRVRTAGEESPEAATNAQAERERVVPPRVAARRAFEDRDVASEAKPLQAEPDATIEGSPGLIRSLILNDRMHALTLDTRAEIAVWHLVRGECVGRFELPDIHEALTLERGCADPKDEIKLHPQEVLELVQRRVEGKNSVLPWCQVDTKVGQITVHLEGDRVFAAEILAEEIGLDERELPDDARAINIGKVALANLFRGLIKAEEYEVTSQSAIGNSPTSVTSSLPSVSRSPQNSTSIAIDRPLTSPRHRQRALSSSSGIGITPSINIAGLATRAQTRAIVPDGVSPFGQSAPTSHDWLSLPGSNKFAPSPSGGGATPGSLKSMGSPLDTSASRDYFSMRRKAEPSPSRGGNEDKTPTASVPATPTSSGGSSLLGKKFKGFGKKKATESPMTTVPESRREEPVPPKETGPEMSERDKAQLGFLDSLRSRPFRPPTSLESPTVPIPASTAVIISEQSQADGAYIVTYRSQVSSTERDIEPLEMNSPYWLLTYLFTDVTPEERRPPKIPLILLPEGEAVGSPKAIKVQASRTARVRGVMEHLQNVLPPAQGGRERAFSDASAMSGVPPAPRAAPEDVIELRCGQHAADPNMKVGTLKHYYWRGGVDMVLHYRVKKA</sequence>
<dbReference type="CDD" id="cd00200">
    <property type="entry name" value="WD40"/>
    <property type="match status" value="1"/>
</dbReference>
<evidence type="ECO:0000256" key="2">
    <source>
        <dbReference type="ARBA" id="ARBA00022574"/>
    </source>
</evidence>
<reference evidence="6 7" key="1">
    <citation type="submission" date="2023-08" db="EMBL/GenBank/DDBJ databases">
        <title>Annotated Genome Sequence of Vanrija albida AlHP1.</title>
        <authorList>
            <person name="Herzog R."/>
        </authorList>
    </citation>
    <scope>NUCLEOTIDE SEQUENCE [LARGE SCALE GENOMIC DNA]</scope>
    <source>
        <strain evidence="6 7">AlHP1</strain>
    </source>
</reference>
<feature type="compositionally biased region" description="Low complexity" evidence="5">
    <location>
        <begin position="586"/>
        <end position="600"/>
    </location>
</feature>
<organism evidence="6 7">
    <name type="scientific">Vanrija albida</name>
    <dbReference type="NCBI Taxonomy" id="181172"/>
    <lineage>
        <taxon>Eukaryota</taxon>
        <taxon>Fungi</taxon>
        <taxon>Dikarya</taxon>
        <taxon>Basidiomycota</taxon>
        <taxon>Agaricomycotina</taxon>
        <taxon>Tremellomycetes</taxon>
        <taxon>Trichosporonales</taxon>
        <taxon>Trichosporonaceae</taxon>
        <taxon>Vanrija</taxon>
    </lineage>
</organism>
<dbReference type="SUPFAM" id="SSF50978">
    <property type="entry name" value="WD40 repeat-like"/>
    <property type="match status" value="1"/>
</dbReference>
<evidence type="ECO:0000256" key="1">
    <source>
        <dbReference type="ARBA" id="ARBA00006917"/>
    </source>
</evidence>
<dbReference type="GeneID" id="95988604"/>
<feature type="repeat" description="WD" evidence="4">
    <location>
        <begin position="327"/>
        <end position="368"/>
    </location>
</feature>
<dbReference type="Pfam" id="PF00400">
    <property type="entry name" value="WD40"/>
    <property type="match status" value="4"/>
</dbReference>
<dbReference type="InterPro" id="IPR019775">
    <property type="entry name" value="WD40_repeat_CS"/>
</dbReference>
<feature type="region of interest" description="Disordered" evidence="5">
    <location>
        <begin position="22"/>
        <end position="71"/>
    </location>
</feature>
<feature type="compositionally biased region" description="Low complexity" evidence="5">
    <location>
        <begin position="903"/>
        <end position="922"/>
    </location>
</feature>
<dbReference type="InterPro" id="IPR020472">
    <property type="entry name" value="WD40_PAC1"/>
</dbReference>
<dbReference type="PANTHER" id="PTHR19862:SF14">
    <property type="entry name" value="WD REPEAT-CONTAINING PROTEIN 48"/>
    <property type="match status" value="1"/>
</dbReference>
<dbReference type="Proteomes" id="UP001565368">
    <property type="component" value="Unassembled WGS sequence"/>
</dbReference>
<dbReference type="PRINTS" id="PR00320">
    <property type="entry name" value="GPROTEINBRPT"/>
</dbReference>
<dbReference type="SMART" id="SM00320">
    <property type="entry name" value="WD40"/>
    <property type="match status" value="6"/>
</dbReference>
<evidence type="ECO:0000256" key="4">
    <source>
        <dbReference type="PROSITE-ProRule" id="PRU00221"/>
    </source>
</evidence>
<keyword evidence="7" id="KW-1185">Reference proteome</keyword>
<evidence type="ECO:0008006" key="8">
    <source>
        <dbReference type="Google" id="ProtNLM"/>
    </source>
</evidence>
<dbReference type="RefSeq" id="XP_069205826.1">
    <property type="nucleotide sequence ID" value="XM_069355985.1"/>
</dbReference>
<proteinExistence type="inferred from homology"/>
<comment type="similarity">
    <text evidence="1">Belongs to the WD repeat WDR48 family.</text>
</comment>
<keyword evidence="3" id="KW-0677">Repeat</keyword>
<dbReference type="Gene3D" id="2.130.10.10">
    <property type="entry name" value="YVTN repeat-like/Quinoprotein amine dehydrogenase"/>
    <property type="match status" value="2"/>
</dbReference>
<evidence type="ECO:0000313" key="6">
    <source>
        <dbReference type="EMBL" id="KAL1405882.1"/>
    </source>
</evidence>
<evidence type="ECO:0000256" key="3">
    <source>
        <dbReference type="ARBA" id="ARBA00022737"/>
    </source>
</evidence>
<protein>
    <recommendedName>
        <fullName evidence="8">WD40 repeat-like protein</fullName>
    </recommendedName>
</protein>
<feature type="region of interest" description="Disordered" evidence="5">
    <location>
        <begin position="131"/>
        <end position="200"/>
    </location>
</feature>
<feature type="region of interest" description="Disordered" evidence="5">
    <location>
        <begin position="971"/>
        <end position="1103"/>
    </location>
</feature>
<feature type="region of interest" description="Disordered" evidence="5">
    <location>
        <begin position="895"/>
        <end position="946"/>
    </location>
</feature>
<dbReference type="PANTHER" id="PTHR19862">
    <property type="entry name" value="WD REPEAT-CONTAINING PROTEIN 48"/>
    <property type="match status" value="1"/>
</dbReference>
<evidence type="ECO:0000256" key="5">
    <source>
        <dbReference type="SAM" id="MobiDB-lite"/>
    </source>
</evidence>
<comment type="caution">
    <text evidence="6">The sequence shown here is derived from an EMBL/GenBank/DDBJ whole genome shotgun (WGS) entry which is preliminary data.</text>
</comment>
<feature type="compositionally biased region" description="Basic and acidic residues" evidence="5">
    <location>
        <begin position="1083"/>
        <end position="1103"/>
    </location>
</feature>
<feature type="compositionally biased region" description="Low complexity" evidence="5">
    <location>
        <begin position="1044"/>
        <end position="1062"/>
    </location>
</feature>
<dbReference type="EMBL" id="JBBXJM010000006">
    <property type="protein sequence ID" value="KAL1405882.1"/>
    <property type="molecule type" value="Genomic_DNA"/>
</dbReference>
<feature type="repeat" description="WD" evidence="4">
    <location>
        <begin position="223"/>
        <end position="255"/>
    </location>
</feature>
<dbReference type="InterPro" id="IPR015943">
    <property type="entry name" value="WD40/YVTN_repeat-like_dom_sf"/>
</dbReference>
<dbReference type="InterPro" id="IPR051246">
    <property type="entry name" value="WDR48"/>
</dbReference>
<evidence type="ECO:0000313" key="7">
    <source>
        <dbReference type="Proteomes" id="UP001565368"/>
    </source>
</evidence>
<keyword evidence="2 4" id="KW-0853">WD repeat</keyword>
<dbReference type="PROSITE" id="PS00678">
    <property type="entry name" value="WD_REPEATS_1"/>
    <property type="match status" value="1"/>
</dbReference>
<feature type="repeat" description="WD" evidence="4">
    <location>
        <begin position="370"/>
        <end position="411"/>
    </location>
</feature>
<gene>
    <name evidence="6" type="ORF">Q8F55_007561</name>
</gene>
<dbReference type="PROSITE" id="PS50294">
    <property type="entry name" value="WD_REPEATS_REGION"/>
    <property type="match status" value="3"/>
</dbReference>
<name>A0ABR3PTV7_9TREE</name>
<dbReference type="InterPro" id="IPR001680">
    <property type="entry name" value="WD40_rpt"/>
</dbReference>
<feature type="compositionally biased region" description="Acidic residues" evidence="5">
    <location>
        <begin position="158"/>
        <end position="181"/>
    </location>
</feature>
<dbReference type="Pfam" id="PF11816">
    <property type="entry name" value="DUF3337"/>
    <property type="match status" value="1"/>
</dbReference>
<dbReference type="InterPro" id="IPR036322">
    <property type="entry name" value="WD40_repeat_dom_sf"/>
</dbReference>
<feature type="compositionally biased region" description="Polar residues" evidence="5">
    <location>
        <begin position="51"/>
        <end position="66"/>
    </location>
</feature>